<proteinExistence type="predicted"/>
<evidence type="ECO:0000313" key="2">
    <source>
        <dbReference type="EMBL" id="KAK5993233.1"/>
    </source>
</evidence>
<accession>A0ABR0SM92</accession>
<dbReference type="Proteomes" id="UP001338125">
    <property type="component" value="Unassembled WGS sequence"/>
</dbReference>
<sequence>MGEIHLKAEEKRRSSAVIPTLAINAYRGYHPMGAGISATSTLASVSASTESEIPEQVVRDNRRTEIESH</sequence>
<feature type="compositionally biased region" description="Basic and acidic residues" evidence="1">
    <location>
        <begin position="57"/>
        <end position="69"/>
    </location>
</feature>
<gene>
    <name evidence="2" type="ORF">PT974_06662</name>
</gene>
<organism evidence="2 3">
    <name type="scientific">Cladobotryum mycophilum</name>
    <dbReference type="NCBI Taxonomy" id="491253"/>
    <lineage>
        <taxon>Eukaryota</taxon>
        <taxon>Fungi</taxon>
        <taxon>Dikarya</taxon>
        <taxon>Ascomycota</taxon>
        <taxon>Pezizomycotina</taxon>
        <taxon>Sordariomycetes</taxon>
        <taxon>Hypocreomycetidae</taxon>
        <taxon>Hypocreales</taxon>
        <taxon>Hypocreaceae</taxon>
        <taxon>Cladobotryum</taxon>
    </lineage>
</organism>
<evidence type="ECO:0000313" key="3">
    <source>
        <dbReference type="Proteomes" id="UP001338125"/>
    </source>
</evidence>
<protein>
    <submittedName>
        <fullName evidence="2">Uncharacterized protein</fullName>
    </submittedName>
</protein>
<comment type="caution">
    <text evidence="2">The sequence shown here is derived from an EMBL/GenBank/DDBJ whole genome shotgun (WGS) entry which is preliminary data.</text>
</comment>
<reference evidence="2 3" key="1">
    <citation type="submission" date="2024-01" db="EMBL/GenBank/DDBJ databases">
        <title>Complete genome of Cladobotryum mycophilum ATHUM6906.</title>
        <authorList>
            <person name="Christinaki A.C."/>
            <person name="Myridakis A.I."/>
            <person name="Kouvelis V.N."/>
        </authorList>
    </citation>
    <scope>NUCLEOTIDE SEQUENCE [LARGE SCALE GENOMIC DNA]</scope>
    <source>
        <strain evidence="2 3">ATHUM6906</strain>
    </source>
</reference>
<name>A0ABR0SM92_9HYPO</name>
<evidence type="ECO:0000256" key="1">
    <source>
        <dbReference type="SAM" id="MobiDB-lite"/>
    </source>
</evidence>
<dbReference type="EMBL" id="JAVFKD010000012">
    <property type="protein sequence ID" value="KAK5993233.1"/>
    <property type="molecule type" value="Genomic_DNA"/>
</dbReference>
<keyword evidence="3" id="KW-1185">Reference proteome</keyword>
<feature type="region of interest" description="Disordered" evidence="1">
    <location>
        <begin position="44"/>
        <end position="69"/>
    </location>
</feature>